<evidence type="ECO:0000313" key="6">
    <source>
        <dbReference type="EMBL" id="GMR55951.1"/>
    </source>
</evidence>
<gene>
    <name evidence="6" type="ORF">PMAYCL1PPCAC_26146</name>
</gene>
<feature type="transmembrane region" description="Helical" evidence="4">
    <location>
        <begin position="37"/>
        <end position="54"/>
    </location>
</feature>
<dbReference type="GO" id="GO:0016020">
    <property type="term" value="C:membrane"/>
    <property type="evidence" value="ECO:0007669"/>
    <property type="project" value="InterPro"/>
</dbReference>
<sequence length="69" mass="7391">NMERIHEGIGDKLGLLIRGGTMLLIVIAFAYQWRLALLMLGVAPSTCIVLSLMARKMGASIMAEMGSVG</sequence>
<dbReference type="Gene3D" id="1.20.1560.10">
    <property type="entry name" value="ABC transporter type 1, transmembrane domain"/>
    <property type="match status" value="1"/>
</dbReference>
<dbReference type="SUPFAM" id="SSF90123">
    <property type="entry name" value="ABC transporter transmembrane region"/>
    <property type="match status" value="1"/>
</dbReference>
<protein>
    <recommendedName>
        <fullName evidence="5">ABC transmembrane type-1 domain-containing protein</fullName>
    </recommendedName>
</protein>
<dbReference type="Pfam" id="PF00664">
    <property type="entry name" value="ABC_membrane"/>
    <property type="match status" value="1"/>
</dbReference>
<evidence type="ECO:0000259" key="5">
    <source>
        <dbReference type="PROSITE" id="PS50929"/>
    </source>
</evidence>
<name>A0AAN5IAI8_9BILA</name>
<dbReference type="EMBL" id="BTRK01000005">
    <property type="protein sequence ID" value="GMR55951.1"/>
    <property type="molecule type" value="Genomic_DNA"/>
</dbReference>
<dbReference type="InterPro" id="IPR011527">
    <property type="entry name" value="ABC1_TM_dom"/>
</dbReference>
<proteinExistence type="predicted"/>
<dbReference type="InterPro" id="IPR036640">
    <property type="entry name" value="ABC1_TM_sf"/>
</dbReference>
<evidence type="ECO:0000256" key="4">
    <source>
        <dbReference type="SAM" id="Phobius"/>
    </source>
</evidence>
<accession>A0AAN5IAI8</accession>
<feature type="transmembrane region" description="Helical" evidence="4">
    <location>
        <begin position="12"/>
        <end position="31"/>
    </location>
</feature>
<feature type="non-terminal residue" evidence="6">
    <location>
        <position position="69"/>
    </location>
</feature>
<feature type="domain" description="ABC transmembrane type-1" evidence="5">
    <location>
        <begin position="1"/>
        <end position="69"/>
    </location>
</feature>
<evidence type="ECO:0000313" key="7">
    <source>
        <dbReference type="Proteomes" id="UP001328107"/>
    </source>
</evidence>
<evidence type="ECO:0000256" key="1">
    <source>
        <dbReference type="ARBA" id="ARBA00022692"/>
    </source>
</evidence>
<dbReference type="AlphaFoldDB" id="A0AAN5IAI8"/>
<keyword evidence="3 4" id="KW-0472">Membrane</keyword>
<dbReference type="Proteomes" id="UP001328107">
    <property type="component" value="Unassembled WGS sequence"/>
</dbReference>
<keyword evidence="1 4" id="KW-0812">Transmembrane</keyword>
<dbReference type="GO" id="GO:0140359">
    <property type="term" value="F:ABC-type transporter activity"/>
    <property type="evidence" value="ECO:0007669"/>
    <property type="project" value="InterPro"/>
</dbReference>
<comment type="caution">
    <text evidence="6">The sequence shown here is derived from an EMBL/GenBank/DDBJ whole genome shotgun (WGS) entry which is preliminary data.</text>
</comment>
<evidence type="ECO:0000256" key="3">
    <source>
        <dbReference type="ARBA" id="ARBA00023136"/>
    </source>
</evidence>
<organism evidence="6 7">
    <name type="scientific">Pristionchus mayeri</name>
    <dbReference type="NCBI Taxonomy" id="1317129"/>
    <lineage>
        <taxon>Eukaryota</taxon>
        <taxon>Metazoa</taxon>
        <taxon>Ecdysozoa</taxon>
        <taxon>Nematoda</taxon>
        <taxon>Chromadorea</taxon>
        <taxon>Rhabditida</taxon>
        <taxon>Rhabditina</taxon>
        <taxon>Diplogasteromorpha</taxon>
        <taxon>Diplogasteroidea</taxon>
        <taxon>Neodiplogasteridae</taxon>
        <taxon>Pristionchus</taxon>
    </lineage>
</organism>
<keyword evidence="7" id="KW-1185">Reference proteome</keyword>
<reference evidence="7" key="1">
    <citation type="submission" date="2022-10" db="EMBL/GenBank/DDBJ databases">
        <title>Genome assembly of Pristionchus species.</title>
        <authorList>
            <person name="Yoshida K."/>
            <person name="Sommer R.J."/>
        </authorList>
    </citation>
    <scope>NUCLEOTIDE SEQUENCE [LARGE SCALE GENOMIC DNA]</scope>
    <source>
        <strain evidence="7">RS5460</strain>
    </source>
</reference>
<dbReference type="PROSITE" id="PS50929">
    <property type="entry name" value="ABC_TM1F"/>
    <property type="match status" value="1"/>
</dbReference>
<feature type="non-terminal residue" evidence="6">
    <location>
        <position position="1"/>
    </location>
</feature>
<keyword evidence="2 4" id="KW-1133">Transmembrane helix</keyword>
<evidence type="ECO:0000256" key="2">
    <source>
        <dbReference type="ARBA" id="ARBA00022989"/>
    </source>
</evidence>
<dbReference type="GO" id="GO:0005524">
    <property type="term" value="F:ATP binding"/>
    <property type="evidence" value="ECO:0007669"/>
    <property type="project" value="InterPro"/>
</dbReference>